<dbReference type="Gene3D" id="1.20.1720.10">
    <property type="entry name" value="Multidrug resistance protein D"/>
    <property type="match status" value="1"/>
</dbReference>
<dbReference type="InterPro" id="IPR011701">
    <property type="entry name" value="MFS"/>
</dbReference>
<protein>
    <recommendedName>
        <fullName evidence="7">Major facilitator superfamily (MFS) profile domain-containing protein</fullName>
    </recommendedName>
</protein>
<proteinExistence type="predicted"/>
<evidence type="ECO:0000256" key="3">
    <source>
        <dbReference type="ARBA" id="ARBA00022692"/>
    </source>
</evidence>
<accession>A0A2Z4PPN4</accession>
<evidence type="ECO:0000256" key="5">
    <source>
        <dbReference type="ARBA" id="ARBA00023136"/>
    </source>
</evidence>
<dbReference type="OrthoDB" id="9812221at2"/>
<evidence type="ECO:0000313" key="9">
    <source>
        <dbReference type="Proteomes" id="UP000249898"/>
    </source>
</evidence>
<keyword evidence="4 6" id="KW-1133">Transmembrane helix</keyword>
<feature type="transmembrane region" description="Helical" evidence="6">
    <location>
        <begin position="229"/>
        <end position="246"/>
    </location>
</feature>
<keyword evidence="5 6" id="KW-0472">Membrane</keyword>
<dbReference type="Proteomes" id="UP000249898">
    <property type="component" value="Chromosome"/>
</dbReference>
<keyword evidence="2" id="KW-0813">Transport</keyword>
<reference evidence="8 9" key="1">
    <citation type="submission" date="2016-06" db="EMBL/GenBank/DDBJ databases">
        <title>The sequenced genome of the ice-adhering bacterium Marinomonas primoryensis, from Antarctica.</title>
        <authorList>
            <person name="Graham L."/>
            <person name="Vance T.D.R."/>
            <person name="Davies P.L."/>
        </authorList>
    </citation>
    <scope>NUCLEOTIDE SEQUENCE [LARGE SCALE GENOMIC DNA]</scope>
    <source>
        <strain evidence="8 9">AceL</strain>
    </source>
</reference>
<feature type="domain" description="Major facilitator superfamily (MFS) profile" evidence="7">
    <location>
        <begin position="12"/>
        <end position="502"/>
    </location>
</feature>
<dbReference type="PROSITE" id="PS50850">
    <property type="entry name" value="MFS"/>
    <property type="match status" value="1"/>
</dbReference>
<evidence type="ECO:0000313" key="8">
    <source>
        <dbReference type="EMBL" id="AWX99590.1"/>
    </source>
</evidence>
<dbReference type="PANTHER" id="PTHR42718:SF9">
    <property type="entry name" value="MAJOR FACILITATOR SUPERFAMILY MULTIDRUG TRANSPORTER MFSC"/>
    <property type="match status" value="1"/>
</dbReference>
<feature type="transmembrane region" description="Helical" evidence="6">
    <location>
        <begin position="474"/>
        <end position="497"/>
    </location>
</feature>
<feature type="transmembrane region" description="Helical" evidence="6">
    <location>
        <begin position="332"/>
        <end position="352"/>
    </location>
</feature>
<comment type="subcellular location">
    <subcellularLocation>
        <location evidence="1">Membrane</location>
        <topology evidence="1">Multi-pass membrane protein</topology>
    </subcellularLocation>
</comment>
<feature type="transmembrane region" description="Helical" evidence="6">
    <location>
        <begin position="164"/>
        <end position="186"/>
    </location>
</feature>
<evidence type="ECO:0000259" key="7">
    <source>
        <dbReference type="PROSITE" id="PS50850"/>
    </source>
</evidence>
<feature type="transmembrane region" description="Helical" evidence="6">
    <location>
        <begin position="198"/>
        <end position="217"/>
    </location>
</feature>
<dbReference type="GO" id="GO:0022857">
    <property type="term" value="F:transmembrane transporter activity"/>
    <property type="evidence" value="ECO:0007669"/>
    <property type="project" value="InterPro"/>
</dbReference>
<dbReference type="AlphaFoldDB" id="A0A2Z4PPN4"/>
<dbReference type="RefSeq" id="WP_112136463.1">
    <property type="nucleotide sequence ID" value="NZ_CP016181.1"/>
</dbReference>
<keyword evidence="3 6" id="KW-0812">Transmembrane</keyword>
<dbReference type="GO" id="GO:0016020">
    <property type="term" value="C:membrane"/>
    <property type="evidence" value="ECO:0007669"/>
    <property type="project" value="UniProtKB-SubCell"/>
</dbReference>
<dbReference type="EMBL" id="CP016181">
    <property type="protein sequence ID" value="AWX99590.1"/>
    <property type="molecule type" value="Genomic_DNA"/>
</dbReference>
<feature type="transmembrane region" description="Helical" evidence="6">
    <location>
        <begin position="49"/>
        <end position="67"/>
    </location>
</feature>
<feature type="transmembrane region" description="Helical" evidence="6">
    <location>
        <begin position="408"/>
        <end position="428"/>
    </location>
</feature>
<dbReference type="Pfam" id="PF07690">
    <property type="entry name" value="MFS_1"/>
    <property type="match status" value="1"/>
</dbReference>
<evidence type="ECO:0000256" key="2">
    <source>
        <dbReference type="ARBA" id="ARBA00022448"/>
    </source>
</evidence>
<evidence type="ECO:0000256" key="6">
    <source>
        <dbReference type="SAM" id="Phobius"/>
    </source>
</evidence>
<name>A0A2Z4PPN4_9GAMM</name>
<dbReference type="PRINTS" id="PR01036">
    <property type="entry name" value="TCRTETB"/>
</dbReference>
<feature type="transmembrane region" description="Helical" evidence="6">
    <location>
        <begin position="107"/>
        <end position="125"/>
    </location>
</feature>
<dbReference type="InterPro" id="IPR020846">
    <property type="entry name" value="MFS_dom"/>
</dbReference>
<feature type="transmembrane region" description="Helical" evidence="6">
    <location>
        <begin position="358"/>
        <end position="379"/>
    </location>
</feature>
<gene>
    <name evidence="8" type="ORF">A8139_05960</name>
</gene>
<dbReference type="Gene3D" id="1.20.1250.20">
    <property type="entry name" value="MFS general substrate transporter like domains"/>
    <property type="match status" value="1"/>
</dbReference>
<organism evidence="8 9">
    <name type="scientific">Marinomonas primoryensis</name>
    <dbReference type="NCBI Taxonomy" id="178399"/>
    <lineage>
        <taxon>Bacteria</taxon>
        <taxon>Pseudomonadati</taxon>
        <taxon>Pseudomonadota</taxon>
        <taxon>Gammaproteobacteria</taxon>
        <taxon>Oceanospirillales</taxon>
        <taxon>Oceanospirillaceae</taxon>
        <taxon>Marinomonas</taxon>
    </lineage>
</organism>
<feature type="transmembrane region" description="Helical" evidence="6">
    <location>
        <begin position="299"/>
        <end position="320"/>
    </location>
</feature>
<dbReference type="CDD" id="cd17321">
    <property type="entry name" value="MFS_MMR_MDR_like"/>
    <property type="match status" value="1"/>
</dbReference>
<evidence type="ECO:0000256" key="4">
    <source>
        <dbReference type="ARBA" id="ARBA00022989"/>
    </source>
</evidence>
<dbReference type="PANTHER" id="PTHR42718">
    <property type="entry name" value="MAJOR FACILITATOR SUPERFAMILY MULTIDRUG TRANSPORTER MFSC"/>
    <property type="match status" value="1"/>
</dbReference>
<evidence type="ECO:0000256" key="1">
    <source>
        <dbReference type="ARBA" id="ARBA00004141"/>
    </source>
</evidence>
<feature type="transmembrane region" description="Helical" evidence="6">
    <location>
        <begin position="79"/>
        <end position="101"/>
    </location>
</feature>
<sequence length="511" mass="54485">MSKTHQPKNFLILFAVLLAVFVVPSSISGTAIALPYISVDIQSDLSSLQWVVNAFNLTFACFTLIWGKISDVWGKKRSFFIGACIYTIASVGSALSPSALWLDVFRALAGIGGAAIFACGSAIFIQTFEGDARTKAFALFGTTAGLGITLGPTISGILLDSVGWQAIFFMHAVALFLVLIVSFNIPADKAQGGSISQIDLAGSFFFIASMFMLMLALSKGYDWGWQSQAILLSFISSALCFLAFVIRIKAAKSPVLSLELLKNNKFLGLILVPVVASFTFVTLLTYFPTFLMGSMQLSASKAGLIMLFLTAPVLVFPLIAGKLFAKGVSTNLLMYLSVISMLVGAGVLIFVVQSQITILAIAFALIFIGIGMGMSAGLVDGQALSCVNENDVGMAAGLLNTFRLGSEAIGVAIYGSLLSSIVSNMVPIKLQDHLVVDSQDWVNAISSGNFASMLGNTGDQTALMDTMISIYNSAFITTNITLTGIALLFSFLILFYLRKETKTTQNEAYNV</sequence>
<feature type="transmembrane region" description="Helical" evidence="6">
    <location>
        <begin position="266"/>
        <end position="287"/>
    </location>
</feature>
<feature type="transmembrane region" description="Helical" evidence="6">
    <location>
        <begin position="137"/>
        <end position="158"/>
    </location>
</feature>
<dbReference type="InterPro" id="IPR036259">
    <property type="entry name" value="MFS_trans_sf"/>
</dbReference>
<dbReference type="SUPFAM" id="SSF103473">
    <property type="entry name" value="MFS general substrate transporter"/>
    <property type="match status" value="1"/>
</dbReference>